<dbReference type="EMBL" id="ML119051">
    <property type="protein sequence ID" value="ROT43744.1"/>
    <property type="molecule type" value="Genomic_DNA"/>
</dbReference>
<protein>
    <submittedName>
        <fullName evidence="1">Uncharacterized protein</fullName>
    </submittedName>
</protein>
<evidence type="ECO:0000313" key="2">
    <source>
        <dbReference type="Proteomes" id="UP000272025"/>
    </source>
</evidence>
<reference evidence="1 2" key="1">
    <citation type="journal article" date="2018" name="Mol. Ecol.">
        <title>The obligate alkalophilic soda-lake fungus Sodiomyces alkalinus has shifted to a protein diet.</title>
        <authorList>
            <person name="Grum-Grzhimaylo A.A."/>
            <person name="Falkoski D.L."/>
            <person name="van den Heuvel J."/>
            <person name="Valero-Jimenez C.A."/>
            <person name="Min B."/>
            <person name="Choi I.G."/>
            <person name="Lipzen A."/>
            <person name="Daum C.G."/>
            <person name="Aanen D.K."/>
            <person name="Tsang A."/>
            <person name="Henrissat B."/>
            <person name="Bilanenko E.N."/>
            <person name="de Vries R.P."/>
            <person name="van Kan J.A.L."/>
            <person name="Grigoriev I.V."/>
            <person name="Debets A.J.M."/>
        </authorList>
    </citation>
    <scope>NUCLEOTIDE SEQUENCE [LARGE SCALE GENOMIC DNA]</scope>
    <source>
        <strain evidence="1 2">F11</strain>
    </source>
</reference>
<name>A0A3N2QAH1_SODAK</name>
<sequence length="60" mass="6685">MGPTRFFFFTLTDNGLVFEVPVFPSSSGISGRDTATAGYYSVSLDFLRKVNRRMPRSSLS</sequence>
<dbReference type="AlphaFoldDB" id="A0A3N2QAH1"/>
<dbReference type="RefSeq" id="XP_028471550.1">
    <property type="nucleotide sequence ID" value="XM_028615394.1"/>
</dbReference>
<dbReference type="Proteomes" id="UP000272025">
    <property type="component" value="Unassembled WGS sequence"/>
</dbReference>
<keyword evidence="2" id="KW-1185">Reference proteome</keyword>
<accession>A0A3N2QAH1</accession>
<evidence type="ECO:0000313" key="1">
    <source>
        <dbReference type="EMBL" id="ROT43744.1"/>
    </source>
</evidence>
<organism evidence="1 2">
    <name type="scientific">Sodiomyces alkalinus (strain CBS 110278 / VKM F-3762 / F11)</name>
    <name type="common">Alkaliphilic filamentous fungus</name>
    <dbReference type="NCBI Taxonomy" id="1314773"/>
    <lineage>
        <taxon>Eukaryota</taxon>
        <taxon>Fungi</taxon>
        <taxon>Dikarya</taxon>
        <taxon>Ascomycota</taxon>
        <taxon>Pezizomycotina</taxon>
        <taxon>Sordariomycetes</taxon>
        <taxon>Hypocreomycetidae</taxon>
        <taxon>Glomerellales</taxon>
        <taxon>Plectosphaerellaceae</taxon>
        <taxon>Sodiomyces</taxon>
    </lineage>
</organism>
<dbReference type="GeneID" id="39583871"/>
<proteinExistence type="predicted"/>
<gene>
    <name evidence="1" type="ORF">SODALDRAFT_46620</name>
</gene>